<accession>A0A6J8D5G8</accession>
<dbReference type="EMBL" id="CACVKT020006897">
    <property type="protein sequence ID" value="CAC5403978.1"/>
    <property type="molecule type" value="Genomic_DNA"/>
</dbReference>
<dbReference type="Proteomes" id="UP000507470">
    <property type="component" value="Unassembled WGS sequence"/>
</dbReference>
<evidence type="ECO:0000256" key="1">
    <source>
        <dbReference type="SAM" id="Phobius"/>
    </source>
</evidence>
<reference evidence="2 3" key="1">
    <citation type="submission" date="2020-06" db="EMBL/GenBank/DDBJ databases">
        <authorList>
            <person name="Li R."/>
            <person name="Bekaert M."/>
        </authorList>
    </citation>
    <scope>NUCLEOTIDE SEQUENCE [LARGE SCALE GENOMIC DNA]</scope>
    <source>
        <strain evidence="3">wild</strain>
    </source>
</reference>
<name>A0A6J8D5G8_MYTCO</name>
<organism evidence="2 3">
    <name type="scientific">Mytilus coruscus</name>
    <name type="common">Sea mussel</name>
    <dbReference type="NCBI Taxonomy" id="42192"/>
    <lineage>
        <taxon>Eukaryota</taxon>
        <taxon>Metazoa</taxon>
        <taxon>Spiralia</taxon>
        <taxon>Lophotrochozoa</taxon>
        <taxon>Mollusca</taxon>
        <taxon>Bivalvia</taxon>
        <taxon>Autobranchia</taxon>
        <taxon>Pteriomorphia</taxon>
        <taxon>Mytilida</taxon>
        <taxon>Mytiloidea</taxon>
        <taxon>Mytilidae</taxon>
        <taxon>Mytilinae</taxon>
        <taxon>Mytilus</taxon>
    </lineage>
</organism>
<gene>
    <name evidence="2" type="ORF">MCOR_37820</name>
</gene>
<dbReference type="AlphaFoldDB" id="A0A6J8D5G8"/>
<proteinExistence type="predicted"/>
<keyword evidence="1" id="KW-0472">Membrane</keyword>
<keyword evidence="1" id="KW-0812">Transmembrane</keyword>
<keyword evidence="1" id="KW-1133">Transmembrane helix</keyword>
<protein>
    <submittedName>
        <fullName evidence="2">Uncharacterized protein</fullName>
    </submittedName>
</protein>
<evidence type="ECO:0000313" key="2">
    <source>
        <dbReference type="EMBL" id="CAC5403978.1"/>
    </source>
</evidence>
<evidence type="ECO:0000313" key="3">
    <source>
        <dbReference type="Proteomes" id="UP000507470"/>
    </source>
</evidence>
<keyword evidence="3" id="KW-1185">Reference proteome</keyword>
<sequence>MLTEAAPANTDRFNPIAFQLKSLKTFGAIQMVLGGILATIGTVGLILDKSKKNCSFSLDTLSFLRFDFLSCENRSNDLIGMDGACLGLSIWIRIVIHCLMNIMNTMLCYGNWCYTNLYDPEERNGMEKSETGVYGVQYYWSVSNCSNNRCFGTSWFDLPKGIIAMGSENMSNFSSNNDNSFPHTTNINVANVVPSQVPGYQFPMGYQPNPYLQGQMPMQFTGAGQVPGNAPATSGYPLCPTSPYGMVQQSLSGGSPHTVNDKNIEID</sequence>
<dbReference type="OrthoDB" id="6164286at2759"/>
<feature type="transmembrane region" description="Helical" evidence="1">
    <location>
        <begin position="28"/>
        <end position="47"/>
    </location>
</feature>